<dbReference type="EMBL" id="BJNT01000009">
    <property type="protein sequence ID" value="GEC86064.1"/>
    <property type="molecule type" value="Genomic_DNA"/>
</dbReference>
<dbReference type="PANTHER" id="PTHR23117">
    <property type="entry name" value="GUANYLATE KINASE-RELATED"/>
    <property type="match status" value="1"/>
</dbReference>
<dbReference type="InterPro" id="IPR020590">
    <property type="entry name" value="Guanylate_kinase_CS"/>
</dbReference>
<dbReference type="InterPro" id="IPR017665">
    <property type="entry name" value="Guanylate_kinase"/>
</dbReference>
<dbReference type="CDD" id="cd00071">
    <property type="entry name" value="GMPK"/>
    <property type="match status" value="1"/>
</dbReference>
<dbReference type="FunFam" id="3.30.63.10:FF:000002">
    <property type="entry name" value="Guanylate kinase 1"/>
    <property type="match status" value="1"/>
</dbReference>
<feature type="domain" description="Guanylate kinase-like" evidence="12">
    <location>
        <begin position="8"/>
        <end position="188"/>
    </location>
</feature>
<dbReference type="InterPro" id="IPR027417">
    <property type="entry name" value="P-loop_NTPase"/>
</dbReference>
<dbReference type="Proteomes" id="UP000319986">
    <property type="component" value="Unassembled WGS sequence"/>
</dbReference>
<organism evidence="13 14">
    <name type="scientific">Corynebacterium variabile</name>
    <dbReference type="NCBI Taxonomy" id="1727"/>
    <lineage>
        <taxon>Bacteria</taxon>
        <taxon>Bacillati</taxon>
        <taxon>Actinomycetota</taxon>
        <taxon>Actinomycetes</taxon>
        <taxon>Mycobacteriales</taxon>
        <taxon>Corynebacteriaceae</taxon>
        <taxon>Corynebacterium</taxon>
    </lineage>
</organism>
<dbReference type="SMART" id="SM00072">
    <property type="entry name" value="GuKc"/>
    <property type="match status" value="1"/>
</dbReference>
<evidence type="ECO:0000256" key="6">
    <source>
        <dbReference type="ARBA" id="ARBA00022741"/>
    </source>
</evidence>
<dbReference type="InterPro" id="IPR008144">
    <property type="entry name" value="Guanylate_kin-like_dom"/>
</dbReference>
<dbReference type="SUPFAM" id="SSF52540">
    <property type="entry name" value="P-loop containing nucleoside triphosphate hydrolases"/>
    <property type="match status" value="1"/>
</dbReference>
<dbReference type="Gene3D" id="3.30.63.10">
    <property type="entry name" value="Guanylate Kinase phosphate binding domain"/>
    <property type="match status" value="1"/>
</dbReference>
<gene>
    <name evidence="11 13" type="primary">gmk</name>
    <name evidence="13" type="ORF">CVA01_13780</name>
</gene>
<evidence type="ECO:0000256" key="10">
    <source>
        <dbReference type="ARBA" id="ARBA00048594"/>
    </source>
</evidence>
<comment type="similarity">
    <text evidence="2 11">Belongs to the guanylate kinase family.</text>
</comment>
<comment type="caution">
    <text evidence="13">The sequence shown here is derived from an EMBL/GenBank/DDBJ whole genome shotgun (WGS) entry which is preliminary data.</text>
</comment>
<evidence type="ECO:0000259" key="12">
    <source>
        <dbReference type="PROSITE" id="PS50052"/>
    </source>
</evidence>
<accession>A0A4Y4C3P7</accession>
<dbReference type="PANTHER" id="PTHR23117:SF13">
    <property type="entry name" value="GUANYLATE KINASE"/>
    <property type="match status" value="1"/>
</dbReference>
<evidence type="ECO:0000256" key="2">
    <source>
        <dbReference type="ARBA" id="ARBA00005790"/>
    </source>
</evidence>
<evidence type="ECO:0000256" key="1">
    <source>
        <dbReference type="ARBA" id="ARBA00003531"/>
    </source>
</evidence>
<keyword evidence="8 11" id="KW-0067">ATP-binding</keyword>
<dbReference type="AlphaFoldDB" id="A0A4Y4C3P7"/>
<evidence type="ECO:0000256" key="3">
    <source>
        <dbReference type="ARBA" id="ARBA00012961"/>
    </source>
</evidence>
<dbReference type="GO" id="GO:0005524">
    <property type="term" value="F:ATP binding"/>
    <property type="evidence" value="ECO:0007669"/>
    <property type="project" value="UniProtKB-UniRule"/>
</dbReference>
<dbReference type="PROSITE" id="PS00856">
    <property type="entry name" value="GUANYLATE_KINASE_1"/>
    <property type="match status" value="1"/>
</dbReference>
<proteinExistence type="inferred from homology"/>
<dbReference type="RefSeq" id="WP_141329569.1">
    <property type="nucleotide sequence ID" value="NZ_BJNT01000009.1"/>
</dbReference>
<feature type="binding site" evidence="11">
    <location>
        <begin position="15"/>
        <end position="22"/>
    </location>
    <ligand>
        <name>ATP</name>
        <dbReference type="ChEBI" id="CHEBI:30616"/>
    </ligand>
</feature>
<evidence type="ECO:0000256" key="8">
    <source>
        <dbReference type="ARBA" id="ARBA00022840"/>
    </source>
</evidence>
<evidence type="ECO:0000313" key="13">
    <source>
        <dbReference type="EMBL" id="GEC86064.1"/>
    </source>
</evidence>
<dbReference type="Gene3D" id="3.40.50.300">
    <property type="entry name" value="P-loop containing nucleotide triphosphate hydrolases"/>
    <property type="match status" value="1"/>
</dbReference>
<dbReference type="GO" id="GO:0004385">
    <property type="term" value="F:GMP kinase activity"/>
    <property type="evidence" value="ECO:0007669"/>
    <property type="project" value="UniProtKB-UniRule"/>
</dbReference>
<dbReference type="Pfam" id="PF00625">
    <property type="entry name" value="Guanylate_kin"/>
    <property type="match status" value="1"/>
</dbReference>
<keyword evidence="7 11" id="KW-0418">Kinase</keyword>
<evidence type="ECO:0000313" key="14">
    <source>
        <dbReference type="Proteomes" id="UP000319986"/>
    </source>
</evidence>
<dbReference type="InterPro" id="IPR008145">
    <property type="entry name" value="GK/Ca_channel_bsu"/>
</dbReference>
<dbReference type="NCBIfam" id="TIGR03263">
    <property type="entry name" value="guanyl_kin"/>
    <property type="match status" value="1"/>
</dbReference>
<evidence type="ECO:0000256" key="9">
    <source>
        <dbReference type="ARBA" id="ARBA00030128"/>
    </source>
</evidence>
<sequence>MTSDATEPRLVVLAGPSAVGKSTVVRGLRAAVPDLFFSVSMTTRDPRPGEVDGVDYHYVSTDRFRDAIAADRMLEWAEIHGGLQLSGTPRGPVEDALEAGRPVLVEVDLAGARNVKRLLPDAVTVFLAPPSWEDLVARLTGRGTETDEVIARRLETAREELDSSGEFDRVVVNDDLDTAVGTIADILLNREQQTENRCGPGRGINA</sequence>
<evidence type="ECO:0000256" key="7">
    <source>
        <dbReference type="ARBA" id="ARBA00022777"/>
    </source>
</evidence>
<protein>
    <recommendedName>
        <fullName evidence="4 11">Guanylate kinase</fullName>
        <ecNumber evidence="3 11">2.7.4.8</ecNumber>
    </recommendedName>
    <alternativeName>
        <fullName evidence="9 11">GMP kinase</fullName>
    </alternativeName>
</protein>
<name>A0A4Y4C3P7_9CORY</name>
<evidence type="ECO:0000256" key="5">
    <source>
        <dbReference type="ARBA" id="ARBA00022679"/>
    </source>
</evidence>
<reference evidence="13 14" key="1">
    <citation type="submission" date="2019-06" db="EMBL/GenBank/DDBJ databases">
        <title>Whole genome shotgun sequence of Corynebacterium variabile NBRC 15286.</title>
        <authorList>
            <person name="Hosoyama A."/>
            <person name="Uohara A."/>
            <person name="Ohji S."/>
            <person name="Ichikawa N."/>
        </authorList>
    </citation>
    <scope>NUCLEOTIDE SEQUENCE [LARGE SCALE GENOMIC DNA]</scope>
    <source>
        <strain evidence="13 14">NBRC 15286</strain>
    </source>
</reference>
<keyword evidence="5 11" id="KW-0808">Transferase</keyword>
<evidence type="ECO:0000256" key="11">
    <source>
        <dbReference type="HAMAP-Rule" id="MF_00328"/>
    </source>
</evidence>
<dbReference type="GO" id="GO:0005829">
    <property type="term" value="C:cytosol"/>
    <property type="evidence" value="ECO:0007669"/>
    <property type="project" value="TreeGrafter"/>
</dbReference>
<dbReference type="EC" id="2.7.4.8" evidence="3 11"/>
<dbReference type="GeneID" id="82887521"/>
<dbReference type="PROSITE" id="PS50052">
    <property type="entry name" value="GUANYLATE_KINASE_2"/>
    <property type="match status" value="1"/>
</dbReference>
<comment type="subcellular location">
    <subcellularLocation>
        <location evidence="11">Cytoplasm</location>
    </subcellularLocation>
</comment>
<comment type="catalytic activity">
    <reaction evidence="10 11">
        <text>GMP + ATP = GDP + ADP</text>
        <dbReference type="Rhea" id="RHEA:20780"/>
        <dbReference type="ChEBI" id="CHEBI:30616"/>
        <dbReference type="ChEBI" id="CHEBI:58115"/>
        <dbReference type="ChEBI" id="CHEBI:58189"/>
        <dbReference type="ChEBI" id="CHEBI:456216"/>
        <dbReference type="EC" id="2.7.4.8"/>
    </reaction>
</comment>
<evidence type="ECO:0000256" key="4">
    <source>
        <dbReference type="ARBA" id="ARBA00016296"/>
    </source>
</evidence>
<comment type="function">
    <text evidence="1 11">Essential for recycling GMP and indirectly, cGMP.</text>
</comment>
<keyword evidence="11" id="KW-0963">Cytoplasm</keyword>
<dbReference type="HAMAP" id="MF_00328">
    <property type="entry name" value="Guanylate_kinase"/>
    <property type="match status" value="1"/>
</dbReference>
<keyword evidence="6 11" id="KW-0547">Nucleotide-binding</keyword>